<protein>
    <recommendedName>
        <fullName evidence="1">ceramidase</fullName>
        <ecNumber evidence="1">3.5.1.23</ecNumber>
    </recommendedName>
</protein>
<dbReference type="InterPro" id="IPR029130">
    <property type="entry name" value="Acid_ceramidase_N"/>
</dbReference>
<evidence type="ECO:0000313" key="5">
    <source>
        <dbReference type="WBParaSite" id="Gr19_v10_g17351.t1"/>
    </source>
</evidence>
<keyword evidence="2" id="KW-1133">Transmembrane helix</keyword>
<dbReference type="EC" id="3.5.1.23" evidence="1"/>
<keyword evidence="2" id="KW-0812">Transmembrane</keyword>
<dbReference type="CDD" id="cd00117">
    <property type="entry name" value="TFP"/>
    <property type="match status" value="1"/>
</dbReference>
<dbReference type="PANTHER" id="PTHR28583:SF1">
    <property type="entry name" value="ACID CERAMIDASE"/>
    <property type="match status" value="1"/>
</dbReference>
<accession>A0A914HK39</accession>
<name>A0A914HK39_GLORO</name>
<evidence type="ECO:0000259" key="3">
    <source>
        <dbReference type="Pfam" id="PF15508"/>
    </source>
</evidence>
<dbReference type="Pfam" id="PF15508">
    <property type="entry name" value="NAAA-beta"/>
    <property type="match status" value="1"/>
</dbReference>
<dbReference type="PANTHER" id="PTHR28583">
    <property type="entry name" value="ACID AMIDASE"/>
    <property type="match status" value="1"/>
</dbReference>
<keyword evidence="2" id="KW-0472">Membrane</keyword>
<proteinExistence type="predicted"/>
<dbReference type="GO" id="GO:0017040">
    <property type="term" value="F:N-acylsphingosine amidohydrolase activity"/>
    <property type="evidence" value="ECO:0007669"/>
    <property type="project" value="UniProtKB-EC"/>
</dbReference>
<keyword evidence="4" id="KW-1185">Reference proteome</keyword>
<dbReference type="AlphaFoldDB" id="A0A914HK39"/>
<evidence type="ECO:0000313" key="4">
    <source>
        <dbReference type="Proteomes" id="UP000887572"/>
    </source>
</evidence>
<reference evidence="5" key="1">
    <citation type="submission" date="2022-11" db="UniProtKB">
        <authorList>
            <consortium name="WormBaseParasite"/>
        </authorList>
    </citation>
    <scope>IDENTIFICATION</scope>
</reference>
<dbReference type="WBParaSite" id="Gr19_v10_g17351.t1">
    <property type="protein sequence ID" value="Gr19_v10_g17351.t1"/>
    <property type="gene ID" value="Gr19_v10_g17351"/>
</dbReference>
<sequence>MPFSSVSGTAGVRSPKLFRVNLDVPPKDRWLPVLEAFRENDVIPRLMHAVRFHLPEKVRTPLCLIFEKLVRFLPQEYAEEIKGMAAHLQGQVQLGELVLLNVFYDLFDFALTGWTNSTWNGKVQYTGVQFVLYSGLLTGQRPHAFTLSLNARYSGGPWDNLLMGLLTRFRHPIAFELRKVLDAAESYQEAVDREGMAQLLRETDLGRPTFPSWTICIIEKKNGSPMPETRRAESHVGGCFVLAGAFHSTGSKRGDDLHNGYVGTTARVDLQLHSHLARTFNMKKSTDGSQDLCGRKGVEREEVFDQFFRLLISSSVLSLCLSDLFVDFLLTSREMIFRGITSRSSVLICAIISSLPFPANSFSLFGGNSTERPLMCYRGIKYFVGQEEIDDNVRCELNLLEKAMPGMEKYCYKFVSHTGITDFVKRGCSVVICSGLRNVCAKLEFEGVRGEMCCCSESSYCNSSGRTMLRRSFVALSLFVCFVPIIFLLAL</sequence>
<feature type="transmembrane region" description="Helical" evidence="2">
    <location>
        <begin position="473"/>
        <end position="490"/>
    </location>
</feature>
<evidence type="ECO:0000256" key="1">
    <source>
        <dbReference type="ARBA" id="ARBA00011891"/>
    </source>
</evidence>
<dbReference type="Proteomes" id="UP000887572">
    <property type="component" value="Unplaced"/>
</dbReference>
<organism evidence="4 5">
    <name type="scientific">Globodera rostochiensis</name>
    <name type="common">Golden nematode worm</name>
    <name type="synonym">Heterodera rostochiensis</name>
    <dbReference type="NCBI Taxonomy" id="31243"/>
    <lineage>
        <taxon>Eukaryota</taxon>
        <taxon>Metazoa</taxon>
        <taxon>Ecdysozoa</taxon>
        <taxon>Nematoda</taxon>
        <taxon>Chromadorea</taxon>
        <taxon>Rhabditida</taxon>
        <taxon>Tylenchina</taxon>
        <taxon>Tylenchomorpha</taxon>
        <taxon>Tylenchoidea</taxon>
        <taxon>Heteroderidae</taxon>
        <taxon>Heteroderinae</taxon>
        <taxon>Globodera</taxon>
    </lineage>
</organism>
<feature type="domain" description="Acid ceramidase N-terminal" evidence="3">
    <location>
        <begin position="15"/>
        <end position="60"/>
    </location>
</feature>
<evidence type="ECO:0000256" key="2">
    <source>
        <dbReference type="SAM" id="Phobius"/>
    </source>
</evidence>